<dbReference type="InterPro" id="IPR028851">
    <property type="entry name" value="Pphln1"/>
</dbReference>
<dbReference type="InterPro" id="IPR057603">
    <property type="entry name" value="Periphilin-1_C"/>
</dbReference>
<evidence type="ECO:0000313" key="5">
    <source>
        <dbReference type="Proteomes" id="UP000261620"/>
    </source>
</evidence>
<keyword evidence="5" id="KW-1185">Reference proteome</keyword>
<reference evidence="4" key="2">
    <citation type="submission" date="2025-09" db="UniProtKB">
        <authorList>
            <consortium name="Ensembl"/>
        </authorList>
    </citation>
    <scope>IDENTIFICATION</scope>
</reference>
<dbReference type="GO" id="GO:0045892">
    <property type="term" value="P:negative regulation of DNA-templated transcription"/>
    <property type="evidence" value="ECO:0007669"/>
    <property type="project" value="InterPro"/>
</dbReference>
<evidence type="ECO:0000256" key="1">
    <source>
        <dbReference type="SAM" id="MobiDB-lite"/>
    </source>
</evidence>
<dbReference type="PANTHER" id="PTHR15836">
    <property type="entry name" value="PERIPHILIN 1"/>
    <property type="match status" value="1"/>
</dbReference>
<sequence length="251" mass="29327">MPVRTSRVILKLCHFPRENPSSYKPGSGHQRHHYFHPLTYVKQRDHYQLKYHHLALREKEREKEKEPYEQRESSERSSPPKQESRKFIPAAKCENNETAAPSVHFHSCISAKTHTRTQVDIISYAQGPGILEMYDTVSYSWCPAFFLFLQLYHFLLCLFIFPLPLILSSGGVCLKTLRVCVLQVYYHECEIFGLVAKMLIAKDQSLERSIQASLQENLRDIGKRCVEAMEKFIEDYDSRDQHYIPAAFGFH</sequence>
<evidence type="ECO:0000313" key="4">
    <source>
        <dbReference type="Ensembl" id="ENSMMOP00000027645.1"/>
    </source>
</evidence>
<organism evidence="4 5">
    <name type="scientific">Mola mola</name>
    <name type="common">Ocean sunfish</name>
    <name type="synonym">Tetraodon mola</name>
    <dbReference type="NCBI Taxonomy" id="94237"/>
    <lineage>
        <taxon>Eukaryota</taxon>
        <taxon>Metazoa</taxon>
        <taxon>Chordata</taxon>
        <taxon>Craniata</taxon>
        <taxon>Vertebrata</taxon>
        <taxon>Euteleostomi</taxon>
        <taxon>Actinopterygii</taxon>
        <taxon>Neopterygii</taxon>
        <taxon>Teleostei</taxon>
        <taxon>Neoteleostei</taxon>
        <taxon>Acanthomorphata</taxon>
        <taxon>Eupercaria</taxon>
        <taxon>Tetraodontiformes</taxon>
        <taxon>Molidae</taxon>
        <taxon>Mola</taxon>
    </lineage>
</organism>
<feature type="compositionally biased region" description="Basic and acidic residues" evidence="1">
    <location>
        <begin position="55"/>
        <end position="75"/>
    </location>
</feature>
<evidence type="ECO:0000259" key="3">
    <source>
        <dbReference type="Pfam" id="PF25234"/>
    </source>
</evidence>
<feature type="region of interest" description="Disordered" evidence="1">
    <location>
        <begin position="55"/>
        <end position="86"/>
    </location>
</feature>
<feature type="transmembrane region" description="Helical" evidence="2">
    <location>
        <begin position="144"/>
        <end position="167"/>
    </location>
</feature>
<accession>A0A3Q3XFP7</accession>
<protein>
    <recommendedName>
        <fullName evidence="3">Periphilin-1 C-terminal domain-containing protein</fullName>
    </recommendedName>
</protein>
<dbReference type="GO" id="GO:0005654">
    <property type="term" value="C:nucleoplasm"/>
    <property type="evidence" value="ECO:0007669"/>
    <property type="project" value="TreeGrafter"/>
</dbReference>
<evidence type="ECO:0000256" key="2">
    <source>
        <dbReference type="SAM" id="Phobius"/>
    </source>
</evidence>
<name>A0A3Q3XFP7_MOLML</name>
<dbReference type="Ensembl" id="ENSMMOT00000028118.1">
    <property type="protein sequence ID" value="ENSMMOP00000027645.1"/>
    <property type="gene ID" value="ENSMMOG00000020905.1"/>
</dbReference>
<dbReference type="GO" id="GO:0097355">
    <property type="term" value="P:protein localization to heterochromatin"/>
    <property type="evidence" value="ECO:0007669"/>
    <property type="project" value="TreeGrafter"/>
</dbReference>
<keyword evidence="2" id="KW-0812">Transmembrane</keyword>
<dbReference type="Pfam" id="PF25234">
    <property type="entry name" value="Periphilin_C"/>
    <property type="match status" value="1"/>
</dbReference>
<dbReference type="GO" id="GO:0045814">
    <property type="term" value="P:negative regulation of gene expression, epigenetic"/>
    <property type="evidence" value="ECO:0007669"/>
    <property type="project" value="TreeGrafter"/>
</dbReference>
<feature type="domain" description="Periphilin-1 C-terminal" evidence="3">
    <location>
        <begin position="183"/>
        <end position="238"/>
    </location>
</feature>
<keyword evidence="2" id="KW-0472">Membrane</keyword>
<dbReference type="Proteomes" id="UP000261620">
    <property type="component" value="Unplaced"/>
</dbReference>
<dbReference type="AlphaFoldDB" id="A0A3Q3XFP7"/>
<dbReference type="STRING" id="94237.ENSMMOP00000027645"/>
<dbReference type="CDD" id="cd22896">
    <property type="entry name" value="periphilin-like"/>
    <property type="match status" value="1"/>
</dbReference>
<proteinExistence type="predicted"/>
<dbReference type="PANTHER" id="PTHR15836:SF4">
    <property type="entry name" value="PERIPHILIN-1"/>
    <property type="match status" value="1"/>
</dbReference>
<reference evidence="4" key="1">
    <citation type="submission" date="2025-08" db="UniProtKB">
        <authorList>
            <consortium name="Ensembl"/>
        </authorList>
    </citation>
    <scope>IDENTIFICATION</scope>
</reference>
<keyword evidence="2" id="KW-1133">Transmembrane helix</keyword>